<protein>
    <submittedName>
        <fullName evidence="3">Uncharacterized protein</fullName>
    </submittedName>
</protein>
<comment type="caution">
    <text evidence="3">The sequence shown here is derived from an EMBL/GenBank/DDBJ whole genome shotgun (WGS) entry which is preliminary data.</text>
</comment>
<dbReference type="Proteomes" id="UP001501115">
    <property type="component" value="Unassembled WGS sequence"/>
</dbReference>
<feature type="transmembrane region" description="Helical" evidence="2">
    <location>
        <begin position="29"/>
        <end position="49"/>
    </location>
</feature>
<evidence type="ECO:0000256" key="1">
    <source>
        <dbReference type="SAM" id="MobiDB-lite"/>
    </source>
</evidence>
<evidence type="ECO:0000256" key="2">
    <source>
        <dbReference type="SAM" id="Phobius"/>
    </source>
</evidence>
<feature type="compositionally biased region" description="Basic and acidic residues" evidence="1">
    <location>
        <begin position="12"/>
        <end position="25"/>
    </location>
</feature>
<keyword evidence="2" id="KW-0812">Transmembrane</keyword>
<keyword evidence="2" id="KW-0472">Membrane</keyword>
<proteinExistence type="predicted"/>
<keyword evidence="4" id="KW-1185">Reference proteome</keyword>
<evidence type="ECO:0000313" key="4">
    <source>
        <dbReference type="Proteomes" id="UP001501115"/>
    </source>
</evidence>
<keyword evidence="2" id="KW-1133">Transmembrane helix</keyword>
<organism evidence="3 4">
    <name type="scientific">Streptomyces venetus</name>
    <dbReference type="NCBI Taxonomy" id="1701086"/>
    <lineage>
        <taxon>Bacteria</taxon>
        <taxon>Bacillati</taxon>
        <taxon>Actinomycetota</taxon>
        <taxon>Actinomycetes</taxon>
        <taxon>Kitasatosporales</taxon>
        <taxon>Streptomycetaceae</taxon>
        <taxon>Streptomyces</taxon>
    </lineage>
</organism>
<reference evidence="4" key="1">
    <citation type="journal article" date="2019" name="Int. J. Syst. Evol. Microbiol.">
        <title>The Global Catalogue of Microorganisms (GCM) 10K type strain sequencing project: providing services to taxonomists for standard genome sequencing and annotation.</title>
        <authorList>
            <consortium name="The Broad Institute Genomics Platform"/>
            <consortium name="The Broad Institute Genome Sequencing Center for Infectious Disease"/>
            <person name="Wu L."/>
            <person name="Ma J."/>
        </authorList>
    </citation>
    <scope>NUCLEOTIDE SEQUENCE [LARGE SCALE GENOMIC DNA]</scope>
    <source>
        <strain evidence="4">JCM 31290</strain>
    </source>
</reference>
<sequence>MNGVDAVSDQTPNRRNEERDMKNERGRAVVRRLAGVVAVLAVCWLPAGVAHADETSTNSHNGHRFGLFNVHVGQIDDPAEDVLEHTLLFGDGYAWN</sequence>
<feature type="region of interest" description="Disordered" evidence="1">
    <location>
        <begin position="1"/>
        <end position="25"/>
    </location>
</feature>
<name>A0ABP8H683_9ACTN</name>
<dbReference type="EMBL" id="BAABET010000012">
    <property type="protein sequence ID" value="GAA4334929.1"/>
    <property type="molecule type" value="Genomic_DNA"/>
</dbReference>
<accession>A0ABP8H683</accession>
<gene>
    <name evidence="3" type="ORF">GCM10023086_67100</name>
</gene>
<evidence type="ECO:0000313" key="3">
    <source>
        <dbReference type="EMBL" id="GAA4334929.1"/>
    </source>
</evidence>